<dbReference type="GO" id="GO:0005524">
    <property type="term" value="F:ATP binding"/>
    <property type="evidence" value="ECO:0007669"/>
    <property type="project" value="InterPro"/>
</dbReference>
<dbReference type="Gene3D" id="3.30.1490.20">
    <property type="entry name" value="ATP-grasp fold, A domain"/>
    <property type="match status" value="1"/>
</dbReference>
<accession>A0AAP3DDF2</accession>
<dbReference type="InterPro" id="IPR013815">
    <property type="entry name" value="ATP_grasp_subdomain_1"/>
</dbReference>
<dbReference type="SUPFAM" id="SSF56059">
    <property type="entry name" value="Glutathione synthetase ATP-binding domain-like"/>
    <property type="match status" value="1"/>
</dbReference>
<dbReference type="RefSeq" id="WP_258433049.1">
    <property type="nucleotide sequence ID" value="NZ_JANSGW010000006.1"/>
</dbReference>
<dbReference type="Gene3D" id="3.30.470.20">
    <property type="entry name" value="ATP-grasp fold, B domain"/>
    <property type="match status" value="1"/>
</dbReference>
<dbReference type="Proteomes" id="UP001077662">
    <property type="component" value="Unassembled WGS sequence"/>
</dbReference>
<reference evidence="1" key="1">
    <citation type="submission" date="2022-09" db="EMBL/GenBank/DDBJ databases">
        <title>Genome analysis and characterization of larvicidal activity of Brevibacillus strains.</title>
        <authorList>
            <person name="Patrusheva E.V."/>
            <person name="Izotova A.O."/>
            <person name="Toshchakov S.V."/>
            <person name="Sineoky S.P."/>
        </authorList>
    </citation>
    <scope>NUCLEOTIDE SEQUENCE</scope>
    <source>
        <strain evidence="1">VKPM_B-13247</strain>
    </source>
</reference>
<dbReference type="InterPro" id="IPR026838">
    <property type="entry name" value="YheC/D"/>
</dbReference>
<sequence>MRARNKWSKYLFLKQFREVAPYLPETQRMTKSAFWDFINQYGKVILKPVMGKGGAGVIQVSSLGNRKYKIHSENKKKTIKGKRRTYHYVKNKIRSSAYMIQRRISLATVRKRPFDMRIIVQRRKYSNSWNITAKVAKVAGKGYIVTNNTRSKGKMMHVETALQKSSLKDHSRRHLLSNVNKVALLSAKRLRIAFPSHRTYGMDMGLDKNGRVWIIETNHYPAISHFRKLGDKAMIYRIMSYQKG</sequence>
<organism evidence="1 2">
    <name type="scientific">Brevibacillus laterosporus</name>
    <name type="common">Bacillus laterosporus</name>
    <dbReference type="NCBI Taxonomy" id="1465"/>
    <lineage>
        <taxon>Bacteria</taxon>
        <taxon>Bacillati</taxon>
        <taxon>Bacillota</taxon>
        <taxon>Bacilli</taxon>
        <taxon>Bacillales</taxon>
        <taxon>Paenibacillaceae</taxon>
        <taxon>Brevibacillus</taxon>
    </lineage>
</organism>
<name>A0AAP3DDF2_BRELA</name>
<comment type="caution">
    <text evidence="1">The sequence shown here is derived from an EMBL/GenBank/DDBJ whole genome shotgun (WGS) entry which is preliminary data.</text>
</comment>
<dbReference type="AlphaFoldDB" id="A0AAP3DDF2"/>
<proteinExistence type="predicted"/>
<gene>
    <name evidence="1" type="ORF">O0554_05280</name>
</gene>
<dbReference type="Pfam" id="PF14398">
    <property type="entry name" value="ATPgrasp_YheCD"/>
    <property type="match status" value="1"/>
</dbReference>
<evidence type="ECO:0000313" key="2">
    <source>
        <dbReference type="Proteomes" id="UP001077662"/>
    </source>
</evidence>
<dbReference type="EMBL" id="JAPTNE010000006">
    <property type="protein sequence ID" value="MCZ0806334.1"/>
    <property type="molecule type" value="Genomic_DNA"/>
</dbReference>
<evidence type="ECO:0000313" key="1">
    <source>
        <dbReference type="EMBL" id="MCZ0806334.1"/>
    </source>
</evidence>
<protein>
    <submittedName>
        <fullName evidence="1">YheC/YheD family protein</fullName>
    </submittedName>
</protein>